<accession>D0WHN0</accession>
<dbReference type="STRING" id="649764.HMPREF0762_01348"/>
<dbReference type="Proteomes" id="UP000006001">
    <property type="component" value="Unassembled WGS sequence"/>
</dbReference>
<evidence type="ECO:0000313" key="4">
    <source>
        <dbReference type="Proteomes" id="UP000006001"/>
    </source>
</evidence>
<name>D0WHN0_SLAES</name>
<gene>
    <name evidence="3" type="ORF">HMPREF0762_01348</name>
</gene>
<feature type="domain" description="DUF4143" evidence="2">
    <location>
        <begin position="200"/>
        <end position="365"/>
    </location>
</feature>
<evidence type="ECO:0000259" key="1">
    <source>
        <dbReference type="Pfam" id="PF13173"/>
    </source>
</evidence>
<dbReference type="InterPro" id="IPR027417">
    <property type="entry name" value="P-loop_NTPase"/>
</dbReference>
<dbReference type="PANTHER" id="PTHR43566:SF2">
    <property type="entry name" value="DUF4143 DOMAIN-CONTAINING PROTEIN"/>
    <property type="match status" value="1"/>
</dbReference>
<proteinExistence type="predicted"/>
<dbReference type="InterPro" id="IPR025420">
    <property type="entry name" value="DUF4143"/>
</dbReference>
<evidence type="ECO:0008006" key="5">
    <source>
        <dbReference type="Google" id="ProtNLM"/>
    </source>
</evidence>
<dbReference type="OrthoDB" id="128089at2"/>
<dbReference type="eggNOG" id="COG1373">
    <property type="taxonomic scope" value="Bacteria"/>
</dbReference>
<comment type="caution">
    <text evidence="3">The sequence shown here is derived from an EMBL/GenBank/DDBJ whole genome shotgun (WGS) entry which is preliminary data.</text>
</comment>
<dbReference type="Pfam" id="PF13173">
    <property type="entry name" value="AAA_14"/>
    <property type="match status" value="1"/>
</dbReference>
<protein>
    <recommendedName>
        <fullName evidence="5">AAA domain-containing protein</fullName>
    </recommendedName>
</protein>
<organism evidence="3 4">
    <name type="scientific">Slackia exigua (strain ATCC 700122 / DSM 15923 / CIP 105133 / JCM 11022 / KCTC 5966 / S-7)</name>
    <dbReference type="NCBI Taxonomy" id="649764"/>
    <lineage>
        <taxon>Bacteria</taxon>
        <taxon>Bacillati</taxon>
        <taxon>Actinomycetota</taxon>
        <taxon>Coriobacteriia</taxon>
        <taxon>Eggerthellales</taxon>
        <taxon>Eggerthellaceae</taxon>
        <taxon>Slackia</taxon>
    </lineage>
</organism>
<dbReference type="AlphaFoldDB" id="D0WHN0"/>
<evidence type="ECO:0000313" key="3">
    <source>
        <dbReference type="EMBL" id="EEZ60973.1"/>
    </source>
</evidence>
<dbReference type="InterPro" id="IPR041682">
    <property type="entry name" value="AAA_14"/>
</dbReference>
<dbReference type="Pfam" id="PF13635">
    <property type="entry name" value="DUF4143"/>
    <property type="match status" value="1"/>
</dbReference>
<dbReference type="PANTHER" id="PTHR43566">
    <property type="entry name" value="CONSERVED PROTEIN"/>
    <property type="match status" value="1"/>
</dbReference>
<reference evidence="3" key="1">
    <citation type="submission" date="2009-10" db="EMBL/GenBank/DDBJ databases">
        <authorList>
            <person name="Weinstock G."/>
            <person name="Sodergren E."/>
            <person name="Clifton S."/>
            <person name="Fulton L."/>
            <person name="Fulton B."/>
            <person name="Courtney L."/>
            <person name="Fronick C."/>
            <person name="Harrison M."/>
            <person name="Strong C."/>
            <person name="Farmer C."/>
            <person name="Delahaunty K."/>
            <person name="Markovic C."/>
            <person name="Hall O."/>
            <person name="Minx P."/>
            <person name="Tomlinson C."/>
            <person name="Mitreva M."/>
            <person name="Nelson J."/>
            <person name="Hou S."/>
            <person name="Wollam A."/>
            <person name="Pepin K.H."/>
            <person name="Johnson M."/>
            <person name="Bhonagiri V."/>
            <person name="Nash W.E."/>
            <person name="Warren W."/>
            <person name="Chinwalla A."/>
            <person name="Mardis E.R."/>
            <person name="Wilson R.K."/>
        </authorList>
    </citation>
    <scope>NUCLEOTIDE SEQUENCE [LARGE SCALE GENOMIC DNA]</scope>
    <source>
        <strain evidence="3">ATCC 700122</strain>
    </source>
</reference>
<feature type="domain" description="AAA" evidence="1">
    <location>
        <begin position="21"/>
        <end position="136"/>
    </location>
</feature>
<evidence type="ECO:0000259" key="2">
    <source>
        <dbReference type="Pfam" id="PF13635"/>
    </source>
</evidence>
<dbReference type="RefSeq" id="WP_006362600.1">
    <property type="nucleotide sequence ID" value="NZ_GG700630.1"/>
</dbReference>
<dbReference type="HOGENOM" id="CLU_041527_4_1_11"/>
<dbReference type="GeneID" id="85007848"/>
<sequence length="423" mass="46513">MRNYRKRVYDQILEKRLAAKGAVLIEGLKWCGKTTTAQQHAKSVLYLQDPRARAQNLRLAQLDPSRLLEGSAPRLIDEWQDAPQLWDAVRFEVDERGEFGQFILTGSSVPADMSEMAHSGTGRIARMRMGTMSLFESGESTGDVSLGQLFSGRDMPIASCEDDLGTMAFLTCRGGWPESIDRPYDVALQQAFDYLDALAETDVSRVDGVKRNPLTARALMRSYARMSASQGTSVSIFQDVTESGHDVSPSTLNQYLEALSRLFVTDDLPAWNPNLRSKTAIRTSATRHFADPSIATAALGATPAELLDDLSTFGLAFETLCIRDLRAYAQALDGEVMHYRDRSGLEADAVVRLRNGKYGLVEIKLGGSALIEEGAKSLKVLAQKIDIKKMRDPSFLMVLTATGGFSYTREDGVLVVPVRTLGV</sequence>
<dbReference type="SUPFAM" id="SSF52540">
    <property type="entry name" value="P-loop containing nucleoside triphosphate hydrolases"/>
    <property type="match status" value="1"/>
</dbReference>
<dbReference type="EMBL" id="ACUX02000008">
    <property type="protein sequence ID" value="EEZ60973.1"/>
    <property type="molecule type" value="Genomic_DNA"/>
</dbReference>
<keyword evidence="4" id="KW-1185">Reference proteome</keyword>